<organism evidence="1 2">
    <name type="scientific">Lignipirellula cremea</name>
    <dbReference type="NCBI Taxonomy" id="2528010"/>
    <lineage>
        <taxon>Bacteria</taxon>
        <taxon>Pseudomonadati</taxon>
        <taxon>Planctomycetota</taxon>
        <taxon>Planctomycetia</taxon>
        <taxon>Pirellulales</taxon>
        <taxon>Pirellulaceae</taxon>
        <taxon>Lignipirellula</taxon>
    </lineage>
</organism>
<accession>A0A518DRY0</accession>
<dbReference type="Proteomes" id="UP000317648">
    <property type="component" value="Chromosome"/>
</dbReference>
<evidence type="ECO:0000313" key="2">
    <source>
        <dbReference type="Proteomes" id="UP000317648"/>
    </source>
</evidence>
<dbReference type="AlphaFoldDB" id="A0A518DRY0"/>
<reference evidence="1 2" key="1">
    <citation type="submission" date="2019-02" db="EMBL/GenBank/DDBJ databases">
        <title>Deep-cultivation of Planctomycetes and their phenomic and genomic characterization uncovers novel biology.</title>
        <authorList>
            <person name="Wiegand S."/>
            <person name="Jogler M."/>
            <person name="Boedeker C."/>
            <person name="Pinto D."/>
            <person name="Vollmers J."/>
            <person name="Rivas-Marin E."/>
            <person name="Kohn T."/>
            <person name="Peeters S.H."/>
            <person name="Heuer A."/>
            <person name="Rast P."/>
            <person name="Oberbeckmann S."/>
            <person name="Bunk B."/>
            <person name="Jeske O."/>
            <person name="Meyerdierks A."/>
            <person name="Storesund J.E."/>
            <person name="Kallscheuer N."/>
            <person name="Luecker S."/>
            <person name="Lage O.M."/>
            <person name="Pohl T."/>
            <person name="Merkel B.J."/>
            <person name="Hornburger P."/>
            <person name="Mueller R.-W."/>
            <person name="Bruemmer F."/>
            <person name="Labrenz M."/>
            <person name="Spormann A.M."/>
            <person name="Op den Camp H."/>
            <person name="Overmann J."/>
            <person name="Amann R."/>
            <person name="Jetten M.S.M."/>
            <person name="Mascher T."/>
            <person name="Medema M.H."/>
            <person name="Devos D.P."/>
            <person name="Kaster A.-K."/>
            <person name="Ovreas L."/>
            <person name="Rohde M."/>
            <person name="Galperin M.Y."/>
            <person name="Jogler C."/>
        </authorList>
    </citation>
    <scope>NUCLEOTIDE SEQUENCE [LARGE SCALE GENOMIC DNA]</scope>
    <source>
        <strain evidence="1 2">Pla85_3_4</strain>
    </source>
</reference>
<proteinExistence type="predicted"/>
<gene>
    <name evidence="1" type="ORF">Pla8534_23760</name>
</gene>
<dbReference type="EMBL" id="CP036433">
    <property type="protein sequence ID" value="QDU94583.1"/>
    <property type="molecule type" value="Genomic_DNA"/>
</dbReference>
<evidence type="ECO:0000313" key="1">
    <source>
        <dbReference type="EMBL" id="QDU94583.1"/>
    </source>
</evidence>
<keyword evidence="2" id="KW-1185">Reference proteome</keyword>
<protein>
    <submittedName>
        <fullName evidence="1">Uncharacterized protein</fullName>
    </submittedName>
</protein>
<dbReference type="RefSeq" id="WP_145053116.1">
    <property type="nucleotide sequence ID" value="NZ_CP036433.1"/>
</dbReference>
<name>A0A518DRY0_9BACT</name>
<dbReference type="OrthoDB" id="259971at2"/>
<dbReference type="KEGG" id="lcre:Pla8534_23760"/>
<sequence>MKILSLLFQLFAAVCTATVLAQGIGLGMLWSQGQLTQEKFFLVLTAFYDVRLDSLREERREKETRPDSEQASMQAVIEQRALASLNLQLRETAVDKGLLDLRAIEETLRTDRVRYDQLKSAFDGRLAELERSLLVESIEEVQLTLESLQPRQAKDQILRILAEDEQTRSDQAMHDVVAILKAMPIDKRRKILGEFKTEEEAAKLHDILLEIRDGEPDVSLIRKTREELKGV</sequence>